<accession>A1K9I9</accession>
<dbReference type="PROSITE" id="PS51354">
    <property type="entry name" value="GLUTAREDOXIN_2"/>
    <property type="match status" value="1"/>
</dbReference>
<evidence type="ECO:0000313" key="5">
    <source>
        <dbReference type="Proteomes" id="UP000002588"/>
    </source>
</evidence>
<evidence type="ECO:0000256" key="1">
    <source>
        <dbReference type="SAM" id="SignalP"/>
    </source>
</evidence>
<dbReference type="Gene3D" id="3.40.30.10">
    <property type="entry name" value="Glutaredoxin"/>
    <property type="match status" value="1"/>
</dbReference>
<dbReference type="InterPro" id="IPR036249">
    <property type="entry name" value="Thioredoxin-like_sf"/>
</dbReference>
<organism evidence="4 5">
    <name type="scientific">Azoarcus sp. (strain BH72)</name>
    <dbReference type="NCBI Taxonomy" id="418699"/>
    <lineage>
        <taxon>Bacteria</taxon>
        <taxon>Pseudomonadati</taxon>
        <taxon>Pseudomonadota</taxon>
        <taxon>Betaproteobacteria</taxon>
        <taxon>Rhodocyclales</taxon>
        <taxon>Zoogloeaceae</taxon>
        <taxon>Azoarcus</taxon>
    </lineage>
</organism>
<dbReference type="STRING" id="62928.azo2878"/>
<proteinExistence type="predicted"/>
<keyword evidence="1" id="KW-0732">Signal</keyword>
<dbReference type="eggNOG" id="COG0695">
    <property type="taxonomic scope" value="Bacteria"/>
</dbReference>
<gene>
    <name evidence="4" type="ordered locus">azo2878</name>
</gene>
<dbReference type="HOGENOM" id="CLU_111602_0_0_4"/>
<dbReference type="AlphaFoldDB" id="A1K9I9"/>
<dbReference type="Proteomes" id="UP000002588">
    <property type="component" value="Chromosome"/>
</dbReference>
<dbReference type="InterPro" id="IPR025392">
    <property type="entry name" value="DUF4124"/>
</dbReference>
<evidence type="ECO:0000259" key="3">
    <source>
        <dbReference type="Pfam" id="PF13511"/>
    </source>
</evidence>
<dbReference type="RefSeq" id="WP_011766604.1">
    <property type="nucleotide sequence ID" value="NC_008702.1"/>
</dbReference>
<dbReference type="EMBL" id="AM406670">
    <property type="protein sequence ID" value="CAL95494.1"/>
    <property type="molecule type" value="Genomic_DNA"/>
</dbReference>
<evidence type="ECO:0000313" key="4">
    <source>
        <dbReference type="EMBL" id="CAL95494.1"/>
    </source>
</evidence>
<feature type="chain" id="PRO_5002635935" evidence="1">
    <location>
        <begin position="22"/>
        <end position="160"/>
    </location>
</feature>
<keyword evidence="5" id="KW-1185">Reference proteome</keyword>
<dbReference type="InterPro" id="IPR002109">
    <property type="entry name" value="Glutaredoxin"/>
</dbReference>
<reference evidence="4 5" key="1">
    <citation type="journal article" date="2006" name="Nat. Biotechnol.">
        <title>Complete genome of the mutualistic, N2-fixing grass endophyte Azoarcus sp. strain BH72.</title>
        <authorList>
            <person name="Krause A."/>
            <person name="Ramakumar A."/>
            <person name="Bartels D."/>
            <person name="Battistoni F."/>
            <person name="Bekel T."/>
            <person name="Boch J."/>
            <person name="Boehm M."/>
            <person name="Friedrich F."/>
            <person name="Hurek T."/>
            <person name="Krause L."/>
            <person name="Linke B."/>
            <person name="McHardy A.C."/>
            <person name="Sarkar A."/>
            <person name="Schneiker S."/>
            <person name="Syed A.A."/>
            <person name="Thauer R."/>
            <person name="Vorhoelter F.-J."/>
            <person name="Weidner S."/>
            <person name="Puehler A."/>
            <person name="Reinhold-Hurek B."/>
            <person name="Kaiser O."/>
            <person name="Goesmann A."/>
        </authorList>
    </citation>
    <scope>NUCLEOTIDE SEQUENCE [LARGE SCALE GENOMIC DNA]</scope>
    <source>
        <strain evidence="4 5">BH72</strain>
    </source>
</reference>
<dbReference type="Pfam" id="PF00462">
    <property type="entry name" value="Glutaredoxin"/>
    <property type="match status" value="1"/>
</dbReference>
<dbReference type="CDD" id="cd02976">
    <property type="entry name" value="NrdH"/>
    <property type="match status" value="1"/>
</dbReference>
<feature type="domain" description="DUF4124" evidence="3">
    <location>
        <begin position="11"/>
        <end position="47"/>
    </location>
</feature>
<dbReference type="Pfam" id="PF13511">
    <property type="entry name" value="DUF4124"/>
    <property type="match status" value="1"/>
</dbReference>
<name>A1K9I9_AZOSB</name>
<feature type="signal peptide" evidence="1">
    <location>
        <begin position="1"/>
        <end position="21"/>
    </location>
</feature>
<sequence>MTRRAVALALLALGLTAGAQAQTTYRWVDEHGRVQYSDQPPPPSVKRVDEKRFRSDAAQTVDSYGVRRAAESFPVTLYTSDNCTDLCARARAFLAERGVPYTEMKIATEADINAYRDRFGTPDEVPAITVGAVAIKRFEPGGWTRALDNAGYPKTPMPRQ</sequence>
<dbReference type="OrthoDB" id="8794394at2"/>
<dbReference type="KEGG" id="aoa:dqs_3018"/>
<dbReference type="SUPFAM" id="SSF52833">
    <property type="entry name" value="Thioredoxin-like"/>
    <property type="match status" value="1"/>
</dbReference>
<dbReference type="GO" id="GO:0016491">
    <property type="term" value="F:oxidoreductase activity"/>
    <property type="evidence" value="ECO:0007669"/>
    <property type="project" value="UniProtKB-KW"/>
</dbReference>
<protein>
    <submittedName>
        <fullName evidence="4">Uncharacterized protein</fullName>
    </submittedName>
</protein>
<evidence type="ECO:0000259" key="2">
    <source>
        <dbReference type="Pfam" id="PF00462"/>
    </source>
</evidence>
<dbReference type="KEGG" id="azo:azo2878"/>
<keyword evidence="4" id="KW-0560">Oxidoreductase</keyword>
<feature type="domain" description="Glutaredoxin" evidence="2">
    <location>
        <begin position="75"/>
        <end position="131"/>
    </location>
</feature>